<dbReference type="RefSeq" id="XP_051359215.1">
    <property type="nucleotide sequence ID" value="XM_051509793.1"/>
</dbReference>
<organism evidence="7 8">
    <name type="scientific">Emericellopsis cladophorae</name>
    <dbReference type="NCBI Taxonomy" id="2686198"/>
    <lineage>
        <taxon>Eukaryota</taxon>
        <taxon>Fungi</taxon>
        <taxon>Dikarya</taxon>
        <taxon>Ascomycota</taxon>
        <taxon>Pezizomycotina</taxon>
        <taxon>Sordariomycetes</taxon>
        <taxon>Hypocreomycetidae</taxon>
        <taxon>Hypocreales</taxon>
        <taxon>Bionectriaceae</taxon>
        <taxon>Emericellopsis</taxon>
    </lineage>
</organism>
<keyword evidence="1" id="KW-0596">Phosphopantetheine</keyword>
<keyword evidence="5" id="KW-0732">Signal</keyword>
<evidence type="ECO:0000256" key="5">
    <source>
        <dbReference type="SAM" id="SignalP"/>
    </source>
</evidence>
<dbReference type="GO" id="GO:0043041">
    <property type="term" value="P:amino acid activation for nonribosomal peptide biosynthetic process"/>
    <property type="evidence" value="ECO:0007669"/>
    <property type="project" value="TreeGrafter"/>
</dbReference>
<evidence type="ECO:0000256" key="1">
    <source>
        <dbReference type="ARBA" id="ARBA00022450"/>
    </source>
</evidence>
<keyword evidence="2" id="KW-0597">Phosphoprotein</keyword>
<proteinExistence type="predicted"/>
<evidence type="ECO:0000256" key="4">
    <source>
        <dbReference type="SAM" id="MobiDB-lite"/>
    </source>
</evidence>
<dbReference type="InterPro" id="IPR042099">
    <property type="entry name" value="ANL_N_sf"/>
</dbReference>
<dbReference type="Gene3D" id="3.40.50.12780">
    <property type="entry name" value="N-terminal domain of ligase-like"/>
    <property type="match status" value="3"/>
</dbReference>
<feature type="compositionally biased region" description="Low complexity" evidence="4">
    <location>
        <begin position="526"/>
        <end position="537"/>
    </location>
</feature>
<feature type="chain" id="PRO_5040439158" evidence="5">
    <location>
        <begin position="21"/>
        <end position="1957"/>
    </location>
</feature>
<evidence type="ECO:0000313" key="8">
    <source>
        <dbReference type="Proteomes" id="UP001055219"/>
    </source>
</evidence>
<feature type="domain" description="Carrier" evidence="6">
    <location>
        <begin position="436"/>
        <end position="512"/>
    </location>
</feature>
<dbReference type="SMART" id="SM00823">
    <property type="entry name" value="PKS_PP"/>
    <property type="match status" value="1"/>
</dbReference>
<dbReference type="Gene3D" id="1.10.1200.10">
    <property type="entry name" value="ACP-like"/>
    <property type="match status" value="1"/>
</dbReference>
<dbReference type="Gene3D" id="3.30.559.10">
    <property type="entry name" value="Chloramphenicol acetyltransferase-like domain"/>
    <property type="match status" value="2"/>
</dbReference>
<accession>A0A9P9XV31</accession>
<sequence>MVACFLGVLKLGALYVPIDTESWSPERIKWTLQRVSAGVILNTTANEYPLHDEISYRDIEASFSPSLTQDGIVAPEKSFRPWDDIQPDDDLAYIIFTSGTTSTPKGVMVSHGALLNYTQQGGSETPFNFNATPEDQVVLIFSPAFDACTGVIFATLCNGAELRVATVTDFLHSVTLCNIVMCTPSVMSTIQDPLTCSKLRMIVLGGEAPPLSLVRKWQKALPDCEIWNFYGPTETTCASLAGRLRSNEPVHLGRPMVNSRVLLIDGDKEADYGEIYISGPGLAKGYFGNEALTAEKFVYWRGERMYRTGDFARLTPLGFEFVGRKDSLVKNRGFLVNLESQVIPLLSDDEHVASATAFMYQGRLLGFVSPSNVDTKALRRSLAAKHDAFAVPDLIRAIEALPLTPNGKIDNRALQRNLESELAAMVDADSPDMTDGKETSMLDVLKAALSTSLALPLSVVPSDQSFQELGGNSLVALQVQSFLRKRGFEVRIIDLFTQPSLSSVCDCVEKATADPSESPGLQGNDAQGPAAAGPATTTQMKMIQAGMKRPETSYMLMNFTFPHPNTAVPAEMIRNALSLVLKRHSAFRTAFDLKNGLQHIQEELNLNWNDEVSTEDQLQSAVDCRSEALRQAISVPNQSEIYTPITACHFITIPQSRSTLLMLLHHSLIDGWSLSIILNEFRSALDRRPLPAPPQYLNAALAQKVLANDFQGKRFWSELLERGLNQPPLTLLPPPAACSRQATVWSESMQLGLNLDRTTLDTKAKIRGVTPASIFYAAWALVLSHHTFTDDVSFGVVLSGRNIALPGVEQVVGPMLNTCPFPLDLGSGSTIGGLLSTTQTRLLNIMEHQWSVDEAMTQLPPGSIANTFQSIVVIEYDLPPISEACEVLSEPWKIERKDCMEFGISVLIEEEEDDKNALRVRILFDGSHYATRSIKALLTQFRDALQSLLNERNSCIQQVRESMIKEEANKSLVRATGCDALSYPKFATVKDAFEAAAAQWPDLMAVESANGSMSYQELDSAANRIAHHLRSIIGSSPGSNSSQNVVAVLTDGSIHWIVCLLAVLKAGCVCCPIDVHLPAARIDTIMEESGASVSLAANSYCALFARHREVEVMVCDDLLSTSSYPYGGLETTSSTKDVIYLVFTSGSTGVPKGVALHNHSLLLVIDHEPARLFTKPGRRNSQVYAVALVPEDFPNLDTVVLAGEPVPQSLSDAWSHKRLYNGYGPSECGPLSMMAHLQPEEPVTIGQAMPSLNVYLLDHHQCPVPPGVTGEIYLSGEQMIQRYWNSPQQTQKSFLSNPFLPGTTMYKTGDLGRWTSNGDLAYVGRIDNQVKVRGFRIELEEVERALVRADPTVQRAAAIVVDSVRIAAFVTPSSVDTSTVSFRLRNLLPAYTRPAQIIALEELPQSANLKIDRNALQNLASRYADQGDLPSSSTEKMIAQVWRKVLNTKDDYHIKREDDFLGIGAIDDHTLQEKKRYQSNTFMSYLANSSSPTDLTASHPLSQMEEEFYTWHVQSHHKSLLNTAFQFEMEGSVDVSVLKQSFNSVVAENSILRARYVSEGNSVVRRVAEHVVPPLMFTKDELNWGELQNLVDRPFDLSRDQLFRVIIWERAAGSITLVLITHHIITDKASLALLLQSVSRNYMEALSTGSGHSATRSSPVGSYIEWAQWLRQDQQSPSTSTHREKQQFWKHRLQGPWSRLPLMAKHSIGSERSSHWAILTPHCGGVKASQRIAMASTALAMKAVYGMDDMVLGLPYMNRDEPGAADLMGLFLDRLPIRLTLDGDKTSSATKWLDYTASEIHLALENQLAYYQILDAAGSRTSVFDVMVIYHWQSDALEHSLELPGTNVSGTPIRAKGAKFPLQLEFTEQEDGGLRLDVEYDGAVILPADFAALTSFLPLAIEALMRGLPPTEILSKFETQRINSRLASVDGLSFAPGKEAVVTDVRHSFPGRISAWG</sequence>
<evidence type="ECO:0000256" key="2">
    <source>
        <dbReference type="ARBA" id="ARBA00022553"/>
    </source>
</evidence>
<dbReference type="GO" id="GO:0044550">
    <property type="term" value="P:secondary metabolite biosynthetic process"/>
    <property type="evidence" value="ECO:0007669"/>
    <property type="project" value="TreeGrafter"/>
</dbReference>
<dbReference type="PANTHER" id="PTHR45527">
    <property type="entry name" value="NONRIBOSOMAL PEPTIDE SYNTHETASE"/>
    <property type="match status" value="1"/>
</dbReference>
<dbReference type="Proteomes" id="UP001055219">
    <property type="component" value="Unassembled WGS sequence"/>
</dbReference>
<dbReference type="GO" id="GO:0005737">
    <property type="term" value="C:cytoplasm"/>
    <property type="evidence" value="ECO:0007669"/>
    <property type="project" value="TreeGrafter"/>
</dbReference>
<dbReference type="SUPFAM" id="SSF56801">
    <property type="entry name" value="Acetyl-CoA synthetase-like"/>
    <property type="match status" value="2"/>
</dbReference>
<evidence type="ECO:0000259" key="6">
    <source>
        <dbReference type="PROSITE" id="PS50075"/>
    </source>
</evidence>
<gene>
    <name evidence="7" type="ORF">J7T54_000477</name>
</gene>
<dbReference type="InterPro" id="IPR036736">
    <property type="entry name" value="ACP-like_sf"/>
</dbReference>
<dbReference type="InterPro" id="IPR045851">
    <property type="entry name" value="AMP-bd_C_sf"/>
</dbReference>
<reference evidence="7" key="1">
    <citation type="journal article" date="2021" name="J Fungi (Basel)">
        <title>Genomic and Metabolomic Analyses of the Marine Fungus Emericellopsis cladophorae: Insights into Saltwater Adaptability Mechanisms and Its Biosynthetic Potential.</title>
        <authorList>
            <person name="Goncalves M.F.M."/>
            <person name="Hilario S."/>
            <person name="Van de Peer Y."/>
            <person name="Esteves A.C."/>
            <person name="Alves A."/>
        </authorList>
    </citation>
    <scope>NUCLEOTIDE SEQUENCE</scope>
    <source>
        <strain evidence="7">MUM 19.33</strain>
    </source>
</reference>
<dbReference type="SUPFAM" id="SSF52777">
    <property type="entry name" value="CoA-dependent acyltransferases"/>
    <property type="match status" value="4"/>
</dbReference>
<feature type="region of interest" description="Disordered" evidence="4">
    <location>
        <begin position="512"/>
        <end position="537"/>
    </location>
</feature>
<dbReference type="InterPro" id="IPR000873">
    <property type="entry name" value="AMP-dep_synth/lig_dom"/>
</dbReference>
<dbReference type="InterPro" id="IPR020806">
    <property type="entry name" value="PKS_PP-bd"/>
</dbReference>
<dbReference type="Pfam" id="PF00550">
    <property type="entry name" value="PP-binding"/>
    <property type="match status" value="1"/>
</dbReference>
<dbReference type="EMBL" id="JAGIXG020000070">
    <property type="protein sequence ID" value="KAI6778359.1"/>
    <property type="molecule type" value="Genomic_DNA"/>
</dbReference>
<evidence type="ECO:0000256" key="3">
    <source>
        <dbReference type="ARBA" id="ARBA00022598"/>
    </source>
</evidence>
<dbReference type="InterPro" id="IPR009081">
    <property type="entry name" value="PP-bd_ACP"/>
</dbReference>
<reference evidence="7" key="2">
    <citation type="submission" date="2022-07" db="EMBL/GenBank/DDBJ databases">
        <authorList>
            <person name="Goncalves M.F.M."/>
            <person name="Hilario S."/>
            <person name="Van De Peer Y."/>
            <person name="Esteves A.C."/>
            <person name="Alves A."/>
        </authorList>
    </citation>
    <scope>NUCLEOTIDE SEQUENCE</scope>
    <source>
        <strain evidence="7">MUM 19.33</strain>
    </source>
</reference>
<protein>
    <submittedName>
        <fullName evidence="7">Nonribosomal peptide synthase GliP-like</fullName>
    </submittedName>
</protein>
<keyword evidence="8" id="KW-1185">Reference proteome</keyword>
<dbReference type="Gene3D" id="3.30.559.30">
    <property type="entry name" value="Nonribosomal peptide synthetase, condensation domain"/>
    <property type="match status" value="2"/>
</dbReference>
<dbReference type="InterPro" id="IPR023213">
    <property type="entry name" value="CAT-like_dom_sf"/>
</dbReference>
<dbReference type="InterPro" id="IPR020845">
    <property type="entry name" value="AMP-binding_CS"/>
</dbReference>
<dbReference type="GO" id="GO:0016874">
    <property type="term" value="F:ligase activity"/>
    <property type="evidence" value="ECO:0007669"/>
    <property type="project" value="UniProtKB-KW"/>
</dbReference>
<dbReference type="InterPro" id="IPR001242">
    <property type="entry name" value="Condensation_dom"/>
</dbReference>
<evidence type="ECO:0000313" key="7">
    <source>
        <dbReference type="EMBL" id="KAI6778359.1"/>
    </source>
</evidence>
<dbReference type="SUPFAM" id="SSF47336">
    <property type="entry name" value="ACP-like"/>
    <property type="match status" value="1"/>
</dbReference>
<name>A0A9P9XV31_9HYPO</name>
<dbReference type="PROSITE" id="PS00455">
    <property type="entry name" value="AMP_BINDING"/>
    <property type="match status" value="2"/>
</dbReference>
<keyword evidence="3" id="KW-0436">Ligase</keyword>
<dbReference type="Gene3D" id="3.30.300.30">
    <property type="match status" value="2"/>
</dbReference>
<dbReference type="PROSITE" id="PS50075">
    <property type="entry name" value="CARRIER"/>
    <property type="match status" value="1"/>
</dbReference>
<dbReference type="PANTHER" id="PTHR45527:SF1">
    <property type="entry name" value="FATTY ACID SYNTHASE"/>
    <property type="match status" value="1"/>
</dbReference>
<dbReference type="GeneID" id="75826996"/>
<feature type="signal peptide" evidence="5">
    <location>
        <begin position="1"/>
        <end position="20"/>
    </location>
</feature>
<dbReference type="GO" id="GO:0031177">
    <property type="term" value="F:phosphopantetheine binding"/>
    <property type="evidence" value="ECO:0007669"/>
    <property type="project" value="InterPro"/>
</dbReference>
<dbReference type="OrthoDB" id="416786at2759"/>
<comment type="caution">
    <text evidence="7">The sequence shown here is derived from an EMBL/GenBank/DDBJ whole genome shotgun (WGS) entry which is preliminary data.</text>
</comment>
<dbReference type="Pfam" id="PF00668">
    <property type="entry name" value="Condensation"/>
    <property type="match status" value="2"/>
</dbReference>
<dbReference type="Pfam" id="PF00501">
    <property type="entry name" value="AMP-binding"/>
    <property type="match status" value="3"/>
</dbReference>